<protein>
    <submittedName>
        <fullName evidence="5">ATP-binding cassette domain-containing protein</fullName>
    </submittedName>
</protein>
<dbReference type="EMBL" id="CP106982">
    <property type="protein sequence ID" value="UYF95244.1"/>
    <property type="molecule type" value="Genomic_DNA"/>
</dbReference>
<dbReference type="PANTHER" id="PTHR19211">
    <property type="entry name" value="ATP-BINDING TRANSPORT PROTEIN-RELATED"/>
    <property type="match status" value="1"/>
</dbReference>
<keyword evidence="3 5" id="KW-0067">ATP-binding</keyword>
<dbReference type="SMART" id="SM00382">
    <property type="entry name" value="AAA"/>
    <property type="match status" value="2"/>
</dbReference>
<dbReference type="InterPro" id="IPR003439">
    <property type="entry name" value="ABC_transporter-like_ATP-bd"/>
</dbReference>
<evidence type="ECO:0000256" key="1">
    <source>
        <dbReference type="ARBA" id="ARBA00022737"/>
    </source>
</evidence>
<dbReference type="InterPro" id="IPR050611">
    <property type="entry name" value="ABCF"/>
</dbReference>
<accession>A0AA46PJ23</accession>
<feature type="domain" description="ABC transporter" evidence="4">
    <location>
        <begin position="10"/>
        <end position="247"/>
    </location>
</feature>
<proteinExistence type="predicted"/>
<evidence type="ECO:0000256" key="3">
    <source>
        <dbReference type="ARBA" id="ARBA00022840"/>
    </source>
</evidence>
<gene>
    <name evidence="5" type="ORF">OCS65_05635</name>
</gene>
<evidence type="ECO:0000259" key="4">
    <source>
        <dbReference type="PROSITE" id="PS50893"/>
    </source>
</evidence>
<dbReference type="GeneID" id="83619878"/>
<keyword evidence="2" id="KW-0547">Nucleotide-binding</keyword>
<sequence length="515" mass="56212">MSHPSPSSGLSLSDLTFAWPDGTAVFDGLDTTLPAGRTGLVGRNGSGKSTLLQIMSGEFQPTRGSVTVHGRVSRLPQDVILDPHRAVDAVLGIDTVRAALRRIEAGSTAVEDFDAVGERWDIEERALATLHRLGLDRIVASPSDFDRTVGTLSGGETVLLALTARLLDEPDVLLLDEPTNNLDSAARARLYDVLREFAGTLVVATHDRDLLERVDTVAEMRDGRLRLFGGNYSEYERIVAAEQEAALAAVRDARADVRRQARELSDSHIKLARRERYGRKMFENKREPKIVMGARKRQAQESAGRLRREHEGKLAGARENLERAQGTVRDDREIRVDLPETEVHPGARVAEGPLEIVGPERIALRGPNGSGKTTLLRDIVAAGPRVPFAVLPQRLDVFDESLSVADNVALRAPHASPQQVRALLARFLFRGADADMPAAALSGGERLRAALATLLAADPAPRLLLLDEPTNNLDLPSLTHLVQALRAYRGAFVVVSHDERFLADIGVTRSVRLER</sequence>
<dbReference type="Pfam" id="PF13304">
    <property type="entry name" value="AAA_21"/>
    <property type="match status" value="1"/>
</dbReference>
<evidence type="ECO:0000313" key="6">
    <source>
        <dbReference type="Proteomes" id="UP001163947"/>
    </source>
</evidence>
<reference evidence="5" key="1">
    <citation type="submission" date="2022-09" db="EMBL/GenBank/DDBJ databases">
        <title>The genome sequence of Rhodococcus aetherivorans N1.</title>
        <authorList>
            <person name="Jiang W."/>
        </authorList>
    </citation>
    <scope>NUCLEOTIDE SEQUENCE</scope>
    <source>
        <strain evidence="5">N1</strain>
    </source>
</reference>
<evidence type="ECO:0000256" key="2">
    <source>
        <dbReference type="ARBA" id="ARBA00022741"/>
    </source>
</evidence>
<organism evidence="5 6">
    <name type="scientific">Rhodococcus aetherivorans</name>
    <dbReference type="NCBI Taxonomy" id="191292"/>
    <lineage>
        <taxon>Bacteria</taxon>
        <taxon>Bacillati</taxon>
        <taxon>Actinomycetota</taxon>
        <taxon>Actinomycetes</taxon>
        <taxon>Mycobacteriales</taxon>
        <taxon>Nocardiaceae</taxon>
        <taxon>Rhodococcus</taxon>
    </lineage>
</organism>
<keyword evidence="1" id="KW-0677">Repeat</keyword>
<dbReference type="InterPro" id="IPR003593">
    <property type="entry name" value="AAA+_ATPase"/>
</dbReference>
<dbReference type="PROSITE" id="PS50893">
    <property type="entry name" value="ABC_TRANSPORTER_2"/>
    <property type="match status" value="1"/>
</dbReference>
<dbReference type="SUPFAM" id="SSF52540">
    <property type="entry name" value="P-loop containing nucleoside triphosphate hydrolases"/>
    <property type="match status" value="2"/>
</dbReference>
<name>A0AA46PJ23_9NOCA</name>
<dbReference type="GO" id="GO:0005524">
    <property type="term" value="F:ATP binding"/>
    <property type="evidence" value="ECO:0007669"/>
    <property type="project" value="UniProtKB-KW"/>
</dbReference>
<evidence type="ECO:0000313" key="5">
    <source>
        <dbReference type="EMBL" id="UYF95244.1"/>
    </source>
</evidence>
<dbReference type="InterPro" id="IPR003959">
    <property type="entry name" value="ATPase_AAA_core"/>
</dbReference>
<dbReference type="AlphaFoldDB" id="A0AA46PJ23"/>
<dbReference type="Gene3D" id="3.40.50.300">
    <property type="entry name" value="P-loop containing nucleotide triphosphate hydrolases"/>
    <property type="match status" value="2"/>
</dbReference>
<dbReference type="InterPro" id="IPR027417">
    <property type="entry name" value="P-loop_NTPase"/>
</dbReference>
<dbReference type="GO" id="GO:0016887">
    <property type="term" value="F:ATP hydrolysis activity"/>
    <property type="evidence" value="ECO:0007669"/>
    <property type="project" value="InterPro"/>
</dbReference>
<dbReference type="Proteomes" id="UP001163947">
    <property type="component" value="Chromosome"/>
</dbReference>
<dbReference type="PANTHER" id="PTHR19211:SF6">
    <property type="entry name" value="BLL7188 PROTEIN"/>
    <property type="match status" value="1"/>
</dbReference>
<dbReference type="RefSeq" id="WP_102800423.1">
    <property type="nucleotide sequence ID" value="NZ_CP106982.1"/>
</dbReference>
<dbReference type="FunFam" id="3.40.50.300:FF:001320">
    <property type="entry name" value="Heme ABC transporter ATP-binding protein"/>
    <property type="match status" value="1"/>
</dbReference>
<dbReference type="Pfam" id="PF00005">
    <property type="entry name" value="ABC_tran"/>
    <property type="match status" value="1"/>
</dbReference>